<protein>
    <submittedName>
        <fullName evidence="2 3">Uncharacterized protein</fullName>
    </submittedName>
</protein>
<feature type="compositionally biased region" description="Gly residues" evidence="1">
    <location>
        <begin position="90"/>
        <end position="103"/>
    </location>
</feature>
<evidence type="ECO:0000313" key="4">
    <source>
        <dbReference type="Proteomes" id="UP000008810"/>
    </source>
</evidence>
<dbReference type="PANTHER" id="PTHR33170">
    <property type="entry name" value="DUF4283 DOMAIN-CONTAINING PROTEIN-RELATED"/>
    <property type="match status" value="1"/>
</dbReference>
<dbReference type="AlphaFoldDB" id="A0A2K2DLH1"/>
<dbReference type="GeneID" id="112268590"/>
<reference evidence="3" key="3">
    <citation type="submission" date="2018-08" db="UniProtKB">
        <authorList>
            <consortium name="EnsemblPlants"/>
        </authorList>
    </citation>
    <scope>IDENTIFICATION</scope>
    <source>
        <strain evidence="3">cv. Bd21</strain>
    </source>
</reference>
<keyword evidence="4" id="KW-1185">Reference proteome</keyword>
<reference evidence="2 3" key="1">
    <citation type="journal article" date="2010" name="Nature">
        <title>Genome sequencing and analysis of the model grass Brachypodium distachyon.</title>
        <authorList>
            <consortium name="International Brachypodium Initiative"/>
        </authorList>
    </citation>
    <scope>NUCLEOTIDE SEQUENCE [LARGE SCALE GENOMIC DNA]</scope>
    <source>
        <strain evidence="2">Bd21</strain>
        <strain evidence="3">cv. Bd21</strain>
    </source>
</reference>
<organism evidence="2">
    <name type="scientific">Brachypodium distachyon</name>
    <name type="common">Purple false brome</name>
    <name type="synonym">Trachynia distachya</name>
    <dbReference type="NCBI Taxonomy" id="15368"/>
    <lineage>
        <taxon>Eukaryota</taxon>
        <taxon>Viridiplantae</taxon>
        <taxon>Streptophyta</taxon>
        <taxon>Embryophyta</taxon>
        <taxon>Tracheophyta</taxon>
        <taxon>Spermatophyta</taxon>
        <taxon>Magnoliopsida</taxon>
        <taxon>Liliopsida</taxon>
        <taxon>Poales</taxon>
        <taxon>Poaceae</taxon>
        <taxon>BOP clade</taxon>
        <taxon>Pooideae</taxon>
        <taxon>Stipodae</taxon>
        <taxon>Brachypodieae</taxon>
        <taxon>Brachypodium</taxon>
    </lineage>
</organism>
<dbReference type="RefSeq" id="XP_024310170.1">
    <property type="nucleotide sequence ID" value="XM_024454402.1"/>
</dbReference>
<dbReference type="EMBL" id="CM000880">
    <property type="protein sequence ID" value="PNT75132.1"/>
    <property type="molecule type" value="Genomic_DNA"/>
</dbReference>
<proteinExistence type="predicted"/>
<name>A0A2K2DLH1_BRADI</name>
<sequence length="401" mass="41533">MVYTRKHKIPRMLVGIVNPAAIPSNIELSVDGSMHYVNFELEDTRLAEDDDDLLDASNPNKDKDSRPNDMDVDGAANGSKSATDVPPSGGSKGGGSGLQGGGPLPNSVRAQVAIPLQPSTTSFSSLVTPQPSAAVCDAVAEVSAASAAVEASTYERVAEVFPAAAALLQAASTCVVDATAAQPLPAAMAAPRLAVASSSTPTVGLPPFGADVVPPISAGPSQVLGTPPLCGKKLASPVAHGLHSAGTGVFAPIVYRRRGVAGQRKEVQALHPSPSLVSRESQLQLLMGCGYSLEAATKAVGRMEELASPPAELPPFTPMPEPRRSACLSVWEDLDDDSMAHAKKLAQSRNLEAPPGVSLMYKLAAIMGVVTEGATQGTDGIWRQATRVDHQRVYIPVWVAC</sequence>
<dbReference type="EnsemblPlants" id="PNT75132">
    <property type="protein sequence ID" value="PNT75132"/>
    <property type="gene ID" value="BRADI_1g28003v3"/>
</dbReference>
<reference evidence="2" key="2">
    <citation type="submission" date="2017-06" db="EMBL/GenBank/DDBJ databases">
        <title>WGS assembly of Brachypodium distachyon.</title>
        <authorList>
            <consortium name="The International Brachypodium Initiative"/>
            <person name="Lucas S."/>
            <person name="Harmon-Smith M."/>
            <person name="Lail K."/>
            <person name="Tice H."/>
            <person name="Grimwood J."/>
            <person name="Bruce D."/>
            <person name="Barry K."/>
            <person name="Shu S."/>
            <person name="Lindquist E."/>
            <person name="Wang M."/>
            <person name="Pitluck S."/>
            <person name="Vogel J.P."/>
            <person name="Garvin D.F."/>
            <person name="Mockler T.C."/>
            <person name="Schmutz J."/>
            <person name="Rokhsar D."/>
            <person name="Bevan M.W."/>
        </authorList>
    </citation>
    <scope>NUCLEOTIDE SEQUENCE</scope>
    <source>
        <strain evidence="2">Bd21</strain>
    </source>
</reference>
<feature type="compositionally biased region" description="Basic and acidic residues" evidence="1">
    <location>
        <begin position="60"/>
        <end position="69"/>
    </location>
</feature>
<evidence type="ECO:0000313" key="3">
    <source>
        <dbReference type="EnsemblPlants" id="PNT75132"/>
    </source>
</evidence>
<dbReference type="Proteomes" id="UP000008810">
    <property type="component" value="Chromosome 1"/>
</dbReference>
<dbReference type="Gramene" id="PNT75132">
    <property type="protein sequence ID" value="PNT75132"/>
    <property type="gene ID" value="BRADI_1g28003v3"/>
</dbReference>
<feature type="region of interest" description="Disordered" evidence="1">
    <location>
        <begin position="48"/>
        <end position="107"/>
    </location>
</feature>
<evidence type="ECO:0000313" key="2">
    <source>
        <dbReference type="EMBL" id="PNT75132.1"/>
    </source>
</evidence>
<evidence type="ECO:0000256" key="1">
    <source>
        <dbReference type="SAM" id="MobiDB-lite"/>
    </source>
</evidence>
<accession>A0A2K2DLH1</accession>
<gene>
    <name evidence="3" type="primary">LOC112268590</name>
    <name evidence="2" type="ORF">BRADI_1g28003v3</name>
</gene>
<dbReference type="PANTHER" id="PTHR33170:SF8">
    <property type="entry name" value="OS07G0485366 PROTEIN"/>
    <property type="match status" value="1"/>
</dbReference>